<feature type="compositionally biased region" description="Polar residues" evidence="1">
    <location>
        <begin position="318"/>
        <end position="339"/>
    </location>
</feature>
<feature type="compositionally biased region" description="Basic and acidic residues" evidence="1">
    <location>
        <begin position="487"/>
        <end position="502"/>
    </location>
</feature>
<dbReference type="WBParaSite" id="BPAG_0000209101-mRNA-1">
    <property type="protein sequence ID" value="BPAG_0000209101-mRNA-1"/>
    <property type="gene ID" value="BPAG_0000209101"/>
</dbReference>
<proteinExistence type="predicted"/>
<keyword evidence="3" id="KW-1185">Reference proteome</keyword>
<feature type="region of interest" description="Disordered" evidence="1">
    <location>
        <begin position="486"/>
        <end position="541"/>
    </location>
</feature>
<feature type="region of interest" description="Disordered" evidence="1">
    <location>
        <begin position="416"/>
        <end position="448"/>
    </location>
</feature>
<evidence type="ECO:0000313" key="3">
    <source>
        <dbReference type="Proteomes" id="UP000278627"/>
    </source>
</evidence>
<reference evidence="4" key="1">
    <citation type="submission" date="2016-04" db="UniProtKB">
        <authorList>
            <consortium name="WormBaseParasite"/>
        </authorList>
    </citation>
    <scope>IDENTIFICATION</scope>
</reference>
<dbReference type="AlphaFoldDB" id="A0A0N4T1N8"/>
<reference evidence="2 3" key="2">
    <citation type="submission" date="2018-11" db="EMBL/GenBank/DDBJ databases">
        <authorList>
            <consortium name="Pathogen Informatics"/>
        </authorList>
    </citation>
    <scope>NUCLEOTIDE SEQUENCE [LARGE SCALE GENOMIC DNA]</scope>
</reference>
<protein>
    <submittedName>
        <fullName evidence="4">POU domain protein</fullName>
    </submittedName>
</protein>
<name>A0A0N4T1N8_BRUPA</name>
<feature type="region of interest" description="Disordered" evidence="1">
    <location>
        <begin position="318"/>
        <end position="342"/>
    </location>
</feature>
<organism evidence="4">
    <name type="scientific">Brugia pahangi</name>
    <name type="common">Filarial nematode worm</name>
    <dbReference type="NCBI Taxonomy" id="6280"/>
    <lineage>
        <taxon>Eukaryota</taxon>
        <taxon>Metazoa</taxon>
        <taxon>Ecdysozoa</taxon>
        <taxon>Nematoda</taxon>
        <taxon>Chromadorea</taxon>
        <taxon>Rhabditida</taxon>
        <taxon>Spirurina</taxon>
        <taxon>Spiruromorpha</taxon>
        <taxon>Filarioidea</taxon>
        <taxon>Onchocercidae</taxon>
        <taxon>Brugia</taxon>
    </lineage>
</organism>
<gene>
    <name evidence="2" type="ORF">BPAG_LOCUS2061</name>
</gene>
<accession>A0A0N4T1N8</accession>
<dbReference type="Proteomes" id="UP000278627">
    <property type="component" value="Unassembled WGS sequence"/>
</dbReference>
<evidence type="ECO:0000256" key="1">
    <source>
        <dbReference type="SAM" id="MobiDB-lite"/>
    </source>
</evidence>
<evidence type="ECO:0000313" key="2">
    <source>
        <dbReference type="EMBL" id="VDN83247.1"/>
    </source>
</evidence>
<dbReference type="EMBL" id="UZAD01000236">
    <property type="protein sequence ID" value="VDN83247.1"/>
    <property type="molecule type" value="Genomic_DNA"/>
</dbReference>
<sequence length="627" mass="68045">METNKLPTSTSSIVSATSAAAINPLFDPVALQTAYIAAAQLHNQLQQNSHLANAAAAAAAVANVATVNTTAVISPSTITTTSTTTANNIHAAIQKATTLQSSPAFVDNDRLYSLLSPQLHYCLKQQQRNFIQQQQQQQQQQSMNTSLTHHFSAFSPINTDLTSTVTSTAPSLLTQPPPVPPIAASPQQSVELLLMQMQMATAAASAGFFPAAFNVLPPVTAAALGLLAPQFRMLQLGDLNFSPYSASTNTNGIFVADVMNKGITDTSAIERSLLQTQINLLTNGSSLSPAVSEHTCVSGTASDTSPNGVTSSLVQQLNPTLNHNSSPHNTNNGNKQQRMQMKRPYDEMSILRSLCSENYTSEQEIATMYGKRSKLAVADESGRRSLQKLTKACNSGKNQQQQQCLVELDNKDLLEGSSKSSKKIAEKCVTSDPYDENSPDRHHPLNHRPPAMEARFLECMAAIALHSNIPLPIKDENMISSTNISRNRAEENGGNGKSEKQKQSINDIEPENSNRTDLRNISTPDRRRSNENISVTSNENEKKYWPNSAIDEELCRELENYKDSDVPVIHAFVLPAKLSDSASSPFSDEKCSQENASPCTMVPESVALPIPILNTLLDRILQTMLDS</sequence>
<evidence type="ECO:0000313" key="4">
    <source>
        <dbReference type="WBParaSite" id="BPAG_0000209101-mRNA-1"/>
    </source>
</evidence>
<feature type="compositionally biased region" description="Basic and acidic residues" evidence="1">
    <location>
        <begin position="512"/>
        <end position="530"/>
    </location>
</feature>